<dbReference type="Proteomes" id="UP000299102">
    <property type="component" value="Unassembled WGS sequence"/>
</dbReference>
<gene>
    <name evidence="2" type="ORF">EVAR_44102_1</name>
</gene>
<accession>A0A4C1X4N7</accession>
<comment type="caution">
    <text evidence="2">The sequence shown here is derived from an EMBL/GenBank/DDBJ whole genome shotgun (WGS) entry which is preliminary data.</text>
</comment>
<feature type="compositionally biased region" description="Basic and acidic residues" evidence="1">
    <location>
        <begin position="8"/>
        <end position="21"/>
    </location>
</feature>
<keyword evidence="3" id="KW-1185">Reference proteome</keyword>
<evidence type="ECO:0000313" key="3">
    <source>
        <dbReference type="Proteomes" id="UP000299102"/>
    </source>
</evidence>
<evidence type="ECO:0000313" key="2">
    <source>
        <dbReference type="EMBL" id="GBP57284.1"/>
    </source>
</evidence>
<organism evidence="2 3">
    <name type="scientific">Eumeta variegata</name>
    <name type="common">Bagworm moth</name>
    <name type="synonym">Eumeta japonica</name>
    <dbReference type="NCBI Taxonomy" id="151549"/>
    <lineage>
        <taxon>Eukaryota</taxon>
        <taxon>Metazoa</taxon>
        <taxon>Ecdysozoa</taxon>
        <taxon>Arthropoda</taxon>
        <taxon>Hexapoda</taxon>
        <taxon>Insecta</taxon>
        <taxon>Pterygota</taxon>
        <taxon>Neoptera</taxon>
        <taxon>Endopterygota</taxon>
        <taxon>Lepidoptera</taxon>
        <taxon>Glossata</taxon>
        <taxon>Ditrysia</taxon>
        <taxon>Tineoidea</taxon>
        <taxon>Psychidae</taxon>
        <taxon>Oiketicinae</taxon>
        <taxon>Eumeta</taxon>
    </lineage>
</organism>
<feature type="region of interest" description="Disordered" evidence="1">
    <location>
        <begin position="1"/>
        <end position="39"/>
    </location>
</feature>
<reference evidence="2 3" key="1">
    <citation type="journal article" date="2019" name="Commun. Biol.">
        <title>The bagworm genome reveals a unique fibroin gene that provides high tensile strength.</title>
        <authorList>
            <person name="Kono N."/>
            <person name="Nakamura H."/>
            <person name="Ohtoshi R."/>
            <person name="Tomita M."/>
            <person name="Numata K."/>
            <person name="Arakawa K."/>
        </authorList>
    </citation>
    <scope>NUCLEOTIDE SEQUENCE [LARGE SCALE GENOMIC DNA]</scope>
</reference>
<protein>
    <submittedName>
        <fullName evidence="2">Uncharacterized protein</fullName>
    </submittedName>
</protein>
<dbReference type="AlphaFoldDB" id="A0A4C1X4N7"/>
<sequence>MSGATGTDRGESRRSEREGLRGRRRGVSESALPRPPPLVRRGVPCRCSNLDAICAVSLGKCRAQLPRVSGGARRAWHRELCAVRAPAPRSSFISQRKVKMKRVKWGSGLRSDGLERARSLPKTKRAFSDT</sequence>
<dbReference type="EMBL" id="BGZK01000712">
    <property type="protein sequence ID" value="GBP57284.1"/>
    <property type="molecule type" value="Genomic_DNA"/>
</dbReference>
<evidence type="ECO:0000256" key="1">
    <source>
        <dbReference type="SAM" id="MobiDB-lite"/>
    </source>
</evidence>
<name>A0A4C1X4N7_EUMVA</name>
<proteinExistence type="predicted"/>